<accession>A0A5N6N0H9</accession>
<dbReference type="PANTHER" id="PTHR33731:SF2">
    <property type="entry name" value="ORGAN-SPECIFIC PROTEIN S2-LIKE"/>
    <property type="match status" value="1"/>
</dbReference>
<feature type="compositionally biased region" description="Basic and acidic residues" evidence="1">
    <location>
        <begin position="24"/>
        <end position="39"/>
    </location>
</feature>
<dbReference type="AlphaFoldDB" id="A0A5N6N0H9"/>
<dbReference type="Proteomes" id="UP000326396">
    <property type="component" value="Linkage Group LG4"/>
</dbReference>
<feature type="region of interest" description="Disordered" evidence="1">
    <location>
        <begin position="24"/>
        <end position="53"/>
    </location>
</feature>
<comment type="caution">
    <text evidence="3">The sequence shown here is derived from an EMBL/GenBank/DDBJ whole genome shotgun (WGS) entry which is preliminary data.</text>
</comment>
<feature type="signal peptide" evidence="2">
    <location>
        <begin position="1"/>
        <end position="22"/>
    </location>
</feature>
<reference evidence="3 4" key="1">
    <citation type="submission" date="2019-05" db="EMBL/GenBank/DDBJ databases">
        <title>Mikania micrantha, genome provides insights into the molecular mechanism of rapid growth.</title>
        <authorList>
            <person name="Liu B."/>
        </authorList>
    </citation>
    <scope>NUCLEOTIDE SEQUENCE [LARGE SCALE GENOMIC DNA]</scope>
    <source>
        <strain evidence="3">NLD-2019</strain>
        <tissue evidence="3">Leaf</tissue>
    </source>
</reference>
<evidence type="ECO:0008006" key="5">
    <source>
        <dbReference type="Google" id="ProtNLM"/>
    </source>
</evidence>
<name>A0A5N6N0H9_9ASTR</name>
<keyword evidence="2" id="KW-0732">Signal</keyword>
<dbReference type="PANTHER" id="PTHR33731">
    <property type="entry name" value="PROTEIN, PUTATIVE-RELATED"/>
    <property type="match status" value="1"/>
</dbReference>
<dbReference type="EMBL" id="SZYD01000014">
    <property type="protein sequence ID" value="KAD4179152.1"/>
    <property type="molecule type" value="Genomic_DNA"/>
</dbReference>
<sequence length="82" mass="9293">MRSSSVFLVLFSLLLIASLHEARKDPEEYVKSVTKDEPVPKTNQGGEFARDFDTRPNLKMFTNDFNPIPASLLNNNDPPKKN</sequence>
<evidence type="ECO:0000313" key="4">
    <source>
        <dbReference type="Proteomes" id="UP000326396"/>
    </source>
</evidence>
<gene>
    <name evidence="3" type="ORF">E3N88_27743</name>
</gene>
<keyword evidence="4" id="KW-1185">Reference proteome</keyword>
<protein>
    <recommendedName>
        <fullName evidence="5">Organ specific protein</fullName>
    </recommendedName>
</protein>
<organism evidence="3 4">
    <name type="scientific">Mikania micrantha</name>
    <name type="common">bitter vine</name>
    <dbReference type="NCBI Taxonomy" id="192012"/>
    <lineage>
        <taxon>Eukaryota</taxon>
        <taxon>Viridiplantae</taxon>
        <taxon>Streptophyta</taxon>
        <taxon>Embryophyta</taxon>
        <taxon>Tracheophyta</taxon>
        <taxon>Spermatophyta</taxon>
        <taxon>Magnoliopsida</taxon>
        <taxon>eudicotyledons</taxon>
        <taxon>Gunneridae</taxon>
        <taxon>Pentapetalae</taxon>
        <taxon>asterids</taxon>
        <taxon>campanulids</taxon>
        <taxon>Asterales</taxon>
        <taxon>Asteraceae</taxon>
        <taxon>Asteroideae</taxon>
        <taxon>Heliantheae alliance</taxon>
        <taxon>Eupatorieae</taxon>
        <taxon>Mikania</taxon>
    </lineage>
</organism>
<evidence type="ECO:0000313" key="3">
    <source>
        <dbReference type="EMBL" id="KAD4179152.1"/>
    </source>
</evidence>
<feature type="chain" id="PRO_5024305467" description="Organ specific protein" evidence="2">
    <location>
        <begin position="23"/>
        <end position="82"/>
    </location>
</feature>
<evidence type="ECO:0000256" key="1">
    <source>
        <dbReference type="SAM" id="MobiDB-lite"/>
    </source>
</evidence>
<dbReference type="OrthoDB" id="1734141at2759"/>
<proteinExistence type="predicted"/>
<evidence type="ECO:0000256" key="2">
    <source>
        <dbReference type="SAM" id="SignalP"/>
    </source>
</evidence>